<proteinExistence type="predicted"/>
<protein>
    <submittedName>
        <fullName evidence="2">Uncharacterized protein</fullName>
    </submittedName>
</protein>
<organism evidence="2 3">
    <name type="scientific">Ophiostoma piceae (strain UAMH 11346)</name>
    <name type="common">Sap stain fungus</name>
    <dbReference type="NCBI Taxonomy" id="1262450"/>
    <lineage>
        <taxon>Eukaryota</taxon>
        <taxon>Fungi</taxon>
        <taxon>Dikarya</taxon>
        <taxon>Ascomycota</taxon>
        <taxon>Pezizomycotina</taxon>
        <taxon>Sordariomycetes</taxon>
        <taxon>Sordariomycetidae</taxon>
        <taxon>Ophiostomatales</taxon>
        <taxon>Ophiostomataceae</taxon>
        <taxon>Ophiostoma</taxon>
    </lineage>
</organism>
<feature type="compositionally biased region" description="Basic and acidic residues" evidence="1">
    <location>
        <begin position="587"/>
        <end position="600"/>
    </location>
</feature>
<dbReference type="VEuPathDB" id="FungiDB:F503_06902"/>
<evidence type="ECO:0000256" key="1">
    <source>
        <dbReference type="SAM" id="MobiDB-lite"/>
    </source>
</evidence>
<keyword evidence="3" id="KW-1185">Reference proteome</keyword>
<sequence>MSSAIGRLQAALANVTNEVTVAAANLNFDFTLVKYEVPREYEPIGKLLSPFRKREAETGTTHVTARRLAALFADICPPSPALIKAYGKRASEIVQESANEVSKEHYASIFSAYAGIDATSMWAAATSSSNADGGAVQIHLLACLLASAFEASHAISIWSQIVEIRRTEIATRVTNGETVHISLASAAAQAEIPRKQLAEWDMSARSWLETADTIRSREKKQYDDVLRRIDITANASEDLYENVMGVWKTAIGTMNNLVAGIPQDVQDGATVIGLKAWHLYPDTEYFGAENGHVNMNDPLIPKTGILSIGCSGSADSSKSGVSWSLSLAHLKFYGDPIHITSTVHADPSRLTTDEFRLVMLGSIMRMWNIAPSQETAAIRVLAVLAILFPEYMTSKGRKDLKSHFYVFSLLEKAEAYFRTDEARSSIFINLGKNRPQFRPQRNKDRDGGQNRIRPFFGLLDKDTFLSCLKRPEDRIRALLWRCADRRELLCERGAIIRYTEDGKTITIVLVADANAERSPRFVGHPVVYMQWLESDVLKPVVLEEEPSTIAHGDRQDIGIGKELPILTKRVDTLGLDGEATAMSSEAVEAKPGDENNHNKDQYNLWSNEDGDEGDEDGEDQYILGPNVVVFHRHHYLEYFGDARYAAMFVPAENSDLVWPRFEMEDLARALYREVFALGDQAFKDLIMDPLFSWLARFEFSLQALQFLPGPIINIEILRDPSRCQPNWIASKFHDPLLVALPVYYSPAETFSILALYLAQFEAPPSGLDNSISGLSFGDSIYVPTELLHDPLVSKIDKRPGVTRILGNVGRPGLVIFSSVAQPMVPPDNNVVWRFTDLHTFDGTPDNYFKNTSMHLNFTEFEASMNTASSHGNRDIQFLRKESVVTIRDRGEWISDVDVVAALKSHCVYVLPPQEPCSHLKMELGQNSSLRAIRSWGELCEVQTGVAVVQVHGDWLMRLAVTAFLAQRAMRQNDAGFRITLMPEDAYVHHQGAFSTSESQLIRAAILYEVSSKVASAARAASR</sequence>
<feature type="region of interest" description="Disordered" evidence="1">
    <location>
        <begin position="586"/>
        <end position="617"/>
    </location>
</feature>
<feature type="compositionally biased region" description="Acidic residues" evidence="1">
    <location>
        <begin position="608"/>
        <end position="617"/>
    </location>
</feature>
<dbReference type="OrthoDB" id="5354164at2759"/>
<reference evidence="2 3" key="1">
    <citation type="journal article" date="2013" name="BMC Genomics">
        <title>The genome and transcriptome of the pine saprophyte Ophiostoma piceae, and a comparison with the bark beetle-associated pine pathogen Grosmannia clavigera.</title>
        <authorList>
            <person name="Haridas S."/>
            <person name="Wang Y."/>
            <person name="Lim L."/>
            <person name="Massoumi Alamouti S."/>
            <person name="Jackman S."/>
            <person name="Docking R."/>
            <person name="Robertson G."/>
            <person name="Birol I."/>
            <person name="Bohlmann J."/>
            <person name="Breuil C."/>
        </authorList>
    </citation>
    <scope>NUCLEOTIDE SEQUENCE [LARGE SCALE GENOMIC DNA]</scope>
    <source>
        <strain evidence="2 3">UAMH 11346</strain>
    </source>
</reference>
<dbReference type="Proteomes" id="UP000016923">
    <property type="component" value="Unassembled WGS sequence"/>
</dbReference>
<dbReference type="AlphaFoldDB" id="S3CB16"/>
<gene>
    <name evidence="2" type="ORF">F503_06902</name>
</gene>
<evidence type="ECO:0000313" key="3">
    <source>
        <dbReference type="Proteomes" id="UP000016923"/>
    </source>
</evidence>
<dbReference type="HOGENOM" id="CLU_009290_0_0_1"/>
<evidence type="ECO:0000313" key="2">
    <source>
        <dbReference type="EMBL" id="EPE09126.1"/>
    </source>
</evidence>
<dbReference type="OMA" id="QWMVRLA"/>
<dbReference type="EMBL" id="KE148147">
    <property type="protein sequence ID" value="EPE09126.1"/>
    <property type="molecule type" value="Genomic_DNA"/>
</dbReference>
<dbReference type="eggNOG" id="ENOG502SJYI">
    <property type="taxonomic scope" value="Eukaryota"/>
</dbReference>
<name>S3CB16_OPHP1</name>
<accession>S3CB16</accession>